<keyword evidence="2" id="KW-0813">Transport</keyword>
<reference evidence="6 7" key="1">
    <citation type="journal article" date="2007" name="Int. J. Syst. Evol. Microbiol.">
        <title>Paenibacillus ginsengarvi sp. nov., isolated from soil from ginseng cultivation.</title>
        <authorList>
            <person name="Yoon M.H."/>
            <person name="Ten L.N."/>
            <person name="Im W.T."/>
        </authorList>
    </citation>
    <scope>NUCLEOTIDE SEQUENCE [LARGE SCALE GENOMIC DNA]</scope>
    <source>
        <strain evidence="6 7">KCTC 13059</strain>
    </source>
</reference>
<evidence type="ECO:0000259" key="5">
    <source>
        <dbReference type="PROSITE" id="PS50893"/>
    </source>
</evidence>
<keyword evidence="4 6" id="KW-0067">ATP-binding</keyword>
<dbReference type="SMART" id="SM00382">
    <property type="entry name" value="AAA"/>
    <property type="match status" value="1"/>
</dbReference>
<sequence>MTRFELCGVSVRHTASAPWLFEDVELALSPGIYGLFGPNGSGKTTLLECMAGIRPFGAGEARFVLRDSPLAGKRLRERLGYVSQQFAFYEEMRADRYLTYVAGMKLIPSHLIADRVTEVLESFGLADYRKFRIRSLSTGQRRRLSIAQAMLNDPHLLLMDEPLEGLDTEERANVMERLLELAGDGVVIMASHILTEIEHWVEQVLFLSDGRVEGPKTPRQWKSALLHEDVLDGAASGSWSEWEPTLEDVYLAQMRRRRR</sequence>
<gene>
    <name evidence="6" type="ORF">D7M11_25160</name>
</gene>
<dbReference type="SUPFAM" id="SSF52540">
    <property type="entry name" value="P-loop containing nucleoside triphosphate hydrolases"/>
    <property type="match status" value="1"/>
</dbReference>
<dbReference type="Pfam" id="PF00005">
    <property type="entry name" value="ABC_tran"/>
    <property type="match status" value="1"/>
</dbReference>
<evidence type="ECO:0000256" key="1">
    <source>
        <dbReference type="ARBA" id="ARBA00005417"/>
    </source>
</evidence>
<evidence type="ECO:0000256" key="2">
    <source>
        <dbReference type="ARBA" id="ARBA00022448"/>
    </source>
</evidence>
<organism evidence="6 7">
    <name type="scientific">Paenibacillus ginsengarvi</name>
    <dbReference type="NCBI Taxonomy" id="400777"/>
    <lineage>
        <taxon>Bacteria</taxon>
        <taxon>Bacillati</taxon>
        <taxon>Bacillota</taxon>
        <taxon>Bacilli</taxon>
        <taxon>Bacillales</taxon>
        <taxon>Paenibacillaceae</taxon>
        <taxon>Paenibacillus</taxon>
    </lineage>
</organism>
<dbReference type="PANTHER" id="PTHR43335">
    <property type="entry name" value="ABC TRANSPORTER, ATP-BINDING PROTEIN"/>
    <property type="match status" value="1"/>
</dbReference>
<dbReference type="RefSeq" id="WP_120750028.1">
    <property type="nucleotide sequence ID" value="NZ_RBAH01000022.1"/>
</dbReference>
<comment type="caution">
    <text evidence="6">The sequence shown here is derived from an EMBL/GenBank/DDBJ whole genome shotgun (WGS) entry which is preliminary data.</text>
</comment>
<dbReference type="EMBL" id="RBAH01000022">
    <property type="protein sequence ID" value="RKN75798.1"/>
    <property type="molecule type" value="Genomic_DNA"/>
</dbReference>
<comment type="similarity">
    <text evidence="1">Belongs to the ABC transporter superfamily.</text>
</comment>
<keyword evidence="7" id="KW-1185">Reference proteome</keyword>
<dbReference type="GO" id="GO:0005524">
    <property type="term" value="F:ATP binding"/>
    <property type="evidence" value="ECO:0007669"/>
    <property type="project" value="UniProtKB-KW"/>
</dbReference>
<dbReference type="Proteomes" id="UP000282311">
    <property type="component" value="Unassembled WGS sequence"/>
</dbReference>
<dbReference type="InterPro" id="IPR003593">
    <property type="entry name" value="AAA+_ATPase"/>
</dbReference>
<dbReference type="AlphaFoldDB" id="A0A3B0BTT1"/>
<evidence type="ECO:0000256" key="4">
    <source>
        <dbReference type="ARBA" id="ARBA00022840"/>
    </source>
</evidence>
<feature type="domain" description="ABC transporter" evidence="5">
    <location>
        <begin position="4"/>
        <end position="234"/>
    </location>
</feature>
<dbReference type="InterPro" id="IPR003439">
    <property type="entry name" value="ABC_transporter-like_ATP-bd"/>
</dbReference>
<name>A0A3B0BTT1_9BACL</name>
<keyword evidence="3" id="KW-0547">Nucleotide-binding</keyword>
<proteinExistence type="inferred from homology"/>
<evidence type="ECO:0000313" key="6">
    <source>
        <dbReference type="EMBL" id="RKN75798.1"/>
    </source>
</evidence>
<dbReference type="InterPro" id="IPR027417">
    <property type="entry name" value="P-loop_NTPase"/>
</dbReference>
<evidence type="ECO:0000256" key="3">
    <source>
        <dbReference type="ARBA" id="ARBA00022741"/>
    </source>
</evidence>
<dbReference type="PROSITE" id="PS50893">
    <property type="entry name" value="ABC_TRANSPORTER_2"/>
    <property type="match status" value="1"/>
</dbReference>
<evidence type="ECO:0000313" key="7">
    <source>
        <dbReference type="Proteomes" id="UP000282311"/>
    </source>
</evidence>
<dbReference type="Gene3D" id="3.40.50.300">
    <property type="entry name" value="P-loop containing nucleotide triphosphate hydrolases"/>
    <property type="match status" value="1"/>
</dbReference>
<dbReference type="OrthoDB" id="2643074at2"/>
<accession>A0A3B0BTT1</accession>
<dbReference type="GO" id="GO:0016887">
    <property type="term" value="F:ATP hydrolysis activity"/>
    <property type="evidence" value="ECO:0007669"/>
    <property type="project" value="InterPro"/>
</dbReference>
<protein>
    <submittedName>
        <fullName evidence="6">ABC transporter ATP-binding protein</fullName>
    </submittedName>
</protein>